<reference evidence="1 2" key="1">
    <citation type="submission" date="2016-08" db="EMBL/GenBank/DDBJ databases">
        <title>A Parts List for Fungal Cellulosomes Revealed by Comparative Genomics.</title>
        <authorList>
            <consortium name="DOE Joint Genome Institute"/>
            <person name="Haitjema C.H."/>
            <person name="Gilmore S.P."/>
            <person name="Henske J.K."/>
            <person name="Solomon K.V."/>
            <person name="De Groot R."/>
            <person name="Kuo A."/>
            <person name="Mondo S.J."/>
            <person name="Salamov A.A."/>
            <person name="Labutti K."/>
            <person name="Zhao Z."/>
            <person name="Chiniquy J."/>
            <person name="Barry K."/>
            <person name="Brewer H.M."/>
            <person name="Purvine S.O."/>
            <person name="Wright A.T."/>
            <person name="Boxma B."/>
            <person name="Van Alen T."/>
            <person name="Hackstein J.H."/>
            <person name="Baker S.E."/>
            <person name="Grigoriev I.V."/>
            <person name="O'Malley M.A."/>
        </authorList>
    </citation>
    <scope>NUCLEOTIDE SEQUENCE [LARGE SCALE GENOMIC DNA]</scope>
    <source>
        <strain evidence="1 2">S4</strain>
    </source>
</reference>
<protein>
    <submittedName>
        <fullName evidence="1">Uncharacterized protein</fullName>
    </submittedName>
</protein>
<sequence length="176" mass="21231">MTSSLLLQAKIKRHSLYNNNTSILEYEKYINHKIYLFLLGRTSVLEELHFDKGERKHLIEHLYKSSKEFLVPYLVGLERSIDKYCKQHVLDEIFISSLLRSSFTDTQLIEYTLKIIRYDNYSFRRDYVIISRREDLFINPDIIKELKDIFTKLKKENERRKRNSMDDEIVNTSINE</sequence>
<organism evidence="1 2">
    <name type="scientific">Anaeromyces robustus</name>
    <dbReference type="NCBI Taxonomy" id="1754192"/>
    <lineage>
        <taxon>Eukaryota</taxon>
        <taxon>Fungi</taxon>
        <taxon>Fungi incertae sedis</taxon>
        <taxon>Chytridiomycota</taxon>
        <taxon>Chytridiomycota incertae sedis</taxon>
        <taxon>Neocallimastigomycetes</taxon>
        <taxon>Neocallimastigales</taxon>
        <taxon>Neocallimastigaceae</taxon>
        <taxon>Anaeromyces</taxon>
    </lineage>
</organism>
<accession>A0A1Y1XNM6</accession>
<dbReference type="AlphaFoldDB" id="A0A1Y1XNM6"/>
<comment type="caution">
    <text evidence="1">The sequence shown here is derived from an EMBL/GenBank/DDBJ whole genome shotgun (WGS) entry which is preliminary data.</text>
</comment>
<dbReference type="EMBL" id="MCFG01000010">
    <property type="protein sequence ID" value="ORX87333.1"/>
    <property type="molecule type" value="Genomic_DNA"/>
</dbReference>
<evidence type="ECO:0000313" key="1">
    <source>
        <dbReference type="EMBL" id="ORX87333.1"/>
    </source>
</evidence>
<name>A0A1Y1XNM6_9FUNG</name>
<proteinExistence type="predicted"/>
<dbReference type="OrthoDB" id="10572342at2759"/>
<evidence type="ECO:0000313" key="2">
    <source>
        <dbReference type="Proteomes" id="UP000193944"/>
    </source>
</evidence>
<gene>
    <name evidence="1" type="ORF">BCR32DRAFT_274641</name>
</gene>
<reference evidence="1 2" key="2">
    <citation type="submission" date="2016-08" db="EMBL/GenBank/DDBJ databases">
        <title>Pervasive Adenine N6-methylation of Active Genes in Fungi.</title>
        <authorList>
            <consortium name="DOE Joint Genome Institute"/>
            <person name="Mondo S.J."/>
            <person name="Dannebaum R.O."/>
            <person name="Kuo R.C."/>
            <person name="Labutti K."/>
            <person name="Haridas S."/>
            <person name="Kuo A."/>
            <person name="Salamov A."/>
            <person name="Ahrendt S.R."/>
            <person name="Lipzen A."/>
            <person name="Sullivan W."/>
            <person name="Andreopoulos W.B."/>
            <person name="Clum A."/>
            <person name="Lindquist E."/>
            <person name="Daum C."/>
            <person name="Ramamoorthy G.K."/>
            <person name="Gryganskyi A."/>
            <person name="Culley D."/>
            <person name="Magnuson J.K."/>
            <person name="James T.Y."/>
            <person name="O'Malley M.A."/>
            <person name="Stajich J.E."/>
            <person name="Spatafora J.W."/>
            <person name="Visel A."/>
            <person name="Grigoriev I.V."/>
        </authorList>
    </citation>
    <scope>NUCLEOTIDE SEQUENCE [LARGE SCALE GENOMIC DNA]</scope>
    <source>
        <strain evidence="1 2">S4</strain>
    </source>
</reference>
<keyword evidence="2" id="KW-1185">Reference proteome</keyword>
<dbReference type="Proteomes" id="UP000193944">
    <property type="component" value="Unassembled WGS sequence"/>
</dbReference>